<evidence type="ECO:0000256" key="1">
    <source>
        <dbReference type="SAM" id="Coils"/>
    </source>
</evidence>
<reference evidence="4" key="1">
    <citation type="journal article" date="2019" name="Int. J. Syst. Evol. Microbiol.">
        <title>The Global Catalogue of Microorganisms (GCM) 10K type strain sequencing project: providing services to taxonomists for standard genome sequencing and annotation.</title>
        <authorList>
            <consortium name="The Broad Institute Genomics Platform"/>
            <consortium name="The Broad Institute Genome Sequencing Center for Infectious Disease"/>
            <person name="Wu L."/>
            <person name="Ma J."/>
        </authorList>
    </citation>
    <scope>NUCLEOTIDE SEQUENCE [LARGE SCALE GENOMIC DNA]</scope>
    <source>
        <strain evidence="4">LMG 29894</strain>
    </source>
</reference>
<feature type="coiled-coil region" evidence="1">
    <location>
        <begin position="31"/>
        <end position="58"/>
    </location>
</feature>
<evidence type="ECO:0000259" key="2">
    <source>
        <dbReference type="Pfam" id="PF09791"/>
    </source>
</evidence>
<organism evidence="3 4">
    <name type="scientific">Chitinimonas lacunae</name>
    <dbReference type="NCBI Taxonomy" id="1963018"/>
    <lineage>
        <taxon>Bacteria</taxon>
        <taxon>Pseudomonadati</taxon>
        <taxon>Pseudomonadota</taxon>
        <taxon>Betaproteobacteria</taxon>
        <taxon>Neisseriales</taxon>
        <taxon>Chitinibacteraceae</taxon>
        <taxon>Chitinimonas</taxon>
    </lineage>
</organism>
<dbReference type="EMBL" id="JBHSBU010000001">
    <property type="protein sequence ID" value="MFC4159373.1"/>
    <property type="molecule type" value="Genomic_DNA"/>
</dbReference>
<feature type="domain" description="Oxidoreductase-like" evidence="2">
    <location>
        <begin position="12"/>
        <end position="49"/>
    </location>
</feature>
<sequence length="63" mass="7222">MYDSELDSPPQPPRCPEPQECCDSGCDPCVFDLYNEELALYRANLAQWERRQREAGQQAGTDK</sequence>
<dbReference type="InterPro" id="IPR039251">
    <property type="entry name" value="OXLD1"/>
</dbReference>
<dbReference type="PANTHER" id="PTHR21193">
    <property type="entry name" value="OXIDOREDUCTASE-LIKE DOMAIN-CONTAINING PROTEIN 1"/>
    <property type="match status" value="1"/>
</dbReference>
<name>A0ABV8MMK9_9NEIS</name>
<dbReference type="Pfam" id="PF09791">
    <property type="entry name" value="Oxidored-like"/>
    <property type="match status" value="1"/>
</dbReference>
<dbReference type="Proteomes" id="UP001595791">
    <property type="component" value="Unassembled WGS sequence"/>
</dbReference>
<protein>
    <submittedName>
        <fullName evidence="3">Oxidoreductase-like domain-containing protein</fullName>
    </submittedName>
</protein>
<comment type="caution">
    <text evidence="3">The sequence shown here is derived from an EMBL/GenBank/DDBJ whole genome shotgun (WGS) entry which is preliminary data.</text>
</comment>
<proteinExistence type="predicted"/>
<dbReference type="PANTHER" id="PTHR21193:SF3">
    <property type="entry name" value="OXIDOREDUCTASE-LIKE DOMAIN-CONTAINING PROTEIN 1"/>
    <property type="match status" value="1"/>
</dbReference>
<keyword evidence="1" id="KW-0175">Coiled coil</keyword>
<dbReference type="RefSeq" id="WP_378163063.1">
    <property type="nucleotide sequence ID" value="NZ_JBHSBU010000001.1"/>
</dbReference>
<gene>
    <name evidence="3" type="ORF">ACFOW7_08405</name>
</gene>
<evidence type="ECO:0000313" key="3">
    <source>
        <dbReference type="EMBL" id="MFC4159373.1"/>
    </source>
</evidence>
<evidence type="ECO:0000313" key="4">
    <source>
        <dbReference type="Proteomes" id="UP001595791"/>
    </source>
</evidence>
<keyword evidence="4" id="KW-1185">Reference proteome</keyword>
<accession>A0ABV8MMK9</accession>
<dbReference type="InterPro" id="IPR019180">
    <property type="entry name" value="Oxidoreductase-like_N"/>
</dbReference>